<dbReference type="EMBL" id="BLAL01000028">
    <property type="protein sequence ID" value="GES77152.1"/>
    <property type="molecule type" value="Genomic_DNA"/>
</dbReference>
<protein>
    <submittedName>
        <fullName evidence="1">Uncharacterized protein</fullName>
    </submittedName>
</protein>
<sequence>MRITVWFETAQRSGLRFSLNDGLRSEYSIKTIMPSWNTGEKSKKRSFEVNYGSNLRHLDVQKRNVD</sequence>
<dbReference type="AlphaFoldDB" id="A0A8H3QFJ1"/>
<name>A0A8H3QFJ1_9GLOM</name>
<proteinExistence type="predicted"/>
<evidence type="ECO:0000313" key="2">
    <source>
        <dbReference type="Proteomes" id="UP000615446"/>
    </source>
</evidence>
<accession>A0A8H3QFJ1</accession>
<reference evidence="1" key="1">
    <citation type="submission" date="2019-10" db="EMBL/GenBank/DDBJ databases">
        <title>Conservation and host-specific expression of non-tandemly repeated heterogenous ribosome RNA gene in arbuscular mycorrhizal fungi.</title>
        <authorList>
            <person name="Maeda T."/>
            <person name="Kobayashi Y."/>
            <person name="Nakagawa T."/>
            <person name="Ezawa T."/>
            <person name="Yamaguchi K."/>
            <person name="Bino T."/>
            <person name="Nishimoto Y."/>
            <person name="Shigenobu S."/>
            <person name="Kawaguchi M."/>
        </authorList>
    </citation>
    <scope>NUCLEOTIDE SEQUENCE</scope>
    <source>
        <strain evidence="1">HR1</strain>
    </source>
</reference>
<dbReference type="Proteomes" id="UP000615446">
    <property type="component" value="Unassembled WGS sequence"/>
</dbReference>
<evidence type="ECO:0000313" key="1">
    <source>
        <dbReference type="EMBL" id="GES77152.1"/>
    </source>
</evidence>
<comment type="caution">
    <text evidence="1">The sequence shown here is derived from an EMBL/GenBank/DDBJ whole genome shotgun (WGS) entry which is preliminary data.</text>
</comment>
<organism evidence="1 2">
    <name type="scientific">Rhizophagus clarus</name>
    <dbReference type="NCBI Taxonomy" id="94130"/>
    <lineage>
        <taxon>Eukaryota</taxon>
        <taxon>Fungi</taxon>
        <taxon>Fungi incertae sedis</taxon>
        <taxon>Mucoromycota</taxon>
        <taxon>Glomeromycotina</taxon>
        <taxon>Glomeromycetes</taxon>
        <taxon>Glomerales</taxon>
        <taxon>Glomeraceae</taxon>
        <taxon>Rhizophagus</taxon>
    </lineage>
</organism>
<gene>
    <name evidence="1" type="ORF">RCL2_000453500</name>
</gene>